<gene>
    <name evidence="3" type="ORF">SEMRO_857_G211660.1</name>
</gene>
<proteinExistence type="predicted"/>
<accession>A0A9N8EAV3</accession>
<name>A0A9N8EAV3_9STRA</name>
<feature type="compositionally biased region" description="Gly residues" evidence="1">
    <location>
        <begin position="140"/>
        <end position="167"/>
    </location>
</feature>
<reference evidence="3" key="1">
    <citation type="submission" date="2020-06" db="EMBL/GenBank/DDBJ databases">
        <authorList>
            <consortium name="Plant Systems Biology data submission"/>
        </authorList>
    </citation>
    <scope>NUCLEOTIDE SEQUENCE</scope>
    <source>
        <strain evidence="3">D6</strain>
    </source>
</reference>
<dbReference type="Proteomes" id="UP001153069">
    <property type="component" value="Unassembled WGS sequence"/>
</dbReference>
<evidence type="ECO:0000313" key="4">
    <source>
        <dbReference type="Proteomes" id="UP001153069"/>
    </source>
</evidence>
<organism evidence="3 4">
    <name type="scientific">Seminavis robusta</name>
    <dbReference type="NCBI Taxonomy" id="568900"/>
    <lineage>
        <taxon>Eukaryota</taxon>
        <taxon>Sar</taxon>
        <taxon>Stramenopiles</taxon>
        <taxon>Ochrophyta</taxon>
        <taxon>Bacillariophyta</taxon>
        <taxon>Bacillariophyceae</taxon>
        <taxon>Bacillariophycidae</taxon>
        <taxon>Naviculales</taxon>
        <taxon>Naviculaceae</taxon>
        <taxon>Seminavis</taxon>
    </lineage>
</organism>
<keyword evidence="4" id="KW-1185">Reference proteome</keyword>
<feature type="signal peptide" evidence="2">
    <location>
        <begin position="1"/>
        <end position="23"/>
    </location>
</feature>
<protein>
    <submittedName>
        <fullName evidence="3">Uncharacterized protein</fullName>
    </submittedName>
</protein>
<evidence type="ECO:0000256" key="1">
    <source>
        <dbReference type="SAM" id="MobiDB-lite"/>
    </source>
</evidence>
<dbReference type="AlphaFoldDB" id="A0A9N8EAV3"/>
<evidence type="ECO:0000256" key="2">
    <source>
        <dbReference type="SAM" id="SignalP"/>
    </source>
</evidence>
<evidence type="ECO:0000313" key="3">
    <source>
        <dbReference type="EMBL" id="CAB9517443.1"/>
    </source>
</evidence>
<feature type="compositionally biased region" description="Acidic residues" evidence="1">
    <location>
        <begin position="66"/>
        <end position="76"/>
    </location>
</feature>
<dbReference type="EMBL" id="CAICTM010000856">
    <property type="protein sequence ID" value="CAB9517443.1"/>
    <property type="molecule type" value="Genomic_DNA"/>
</dbReference>
<comment type="caution">
    <text evidence="3">The sequence shown here is derived from an EMBL/GenBank/DDBJ whole genome shotgun (WGS) entry which is preliminary data.</text>
</comment>
<keyword evidence="2" id="KW-0732">Signal</keyword>
<feature type="chain" id="PRO_5040383828" evidence="2">
    <location>
        <begin position="24"/>
        <end position="1122"/>
    </location>
</feature>
<feature type="region of interest" description="Disordered" evidence="1">
    <location>
        <begin position="47"/>
        <end position="77"/>
    </location>
</feature>
<feature type="region of interest" description="Disordered" evidence="1">
    <location>
        <begin position="123"/>
        <end position="186"/>
    </location>
</feature>
<sequence>MKFLPKVVVGFLISSLAVAAAASAPLDRSHEVEKHLDDLTLAAGHGHARTRLGAPNNFSVSRKLDDDEDDSSSDDNDGMRAKILALLTEVMPHQVDNIDSIMSQYEGKEESLLQSLQTMKANKDAANGVTSQSGSSGQAEGSGGQSSGSGGQAGGSGGQPSGSGGQSAGTSVQSADGSGTTALPDARPFTEQVPFQDCAAAQMGIIPTEMDALAQCYPSMGTPLALLETMVQQMTATLGQNLMVDEIVQTAFQPILDLMKELAPLLGEEINAEALALIQKGQNDVNDLTSDLADQAASAVTGAVEDISDATIGQALGGIESGLGFDGQICVGDFPGRKIVSPDKDDVMTGICSGLPLKAKNGEEWTVFASDLNLPADIDAQVCGGEGKDRKMSSCLAVSMCDVLPSVAFIFDHETTMCLSARLEQVVNGIANLLHSGEGIDTAVGFTLSNAFNVHTEVYGGKDHFSYKASPELYTQMSSKLESKIISPDLDGWFTITGNLRQGFNILNPLGLPVPEDLIANALAHIDQFNPEKIIKTFDSVVVTYTLQGRFKLKVGFDKMPYIGHLLKPFDVQFDDASIVVSSGKSTLTLDNGEKAEIYPGFSTYMGLGGNAKAIRTTVTQILLTMDGLMDLMLAEMPLGPLFQSSADFASEIGTEFILKRLEFVQEDPSKDYGFGVRADIEGAGFKLKLPLRLSENDLTEFNLDCSTDFESFKCDPSIGNIQGFFAALAKDMADGSLLILKKFSEDFVKGAEEAGETISMAMDKAGAKAGEVFKKENIEQTLKDVMEGNMDGLEEDLKEIASIGYAALSAFCKSEGSCMPDGEACVGDPFGNKKKQGSCCGCCNDETLWLGKTSLNLPGQACGQEPKWKDGTVCIPGISCHMCQNGDNQWDSVPDLLGLPGRACGPEPCIPDGSACFGLSCKRCCSGTNMFAKCGKQGCLGDGTVCLIGTTCFDCCNGDSWWWSKGLGSQACGTEPKWGDGQPCVKGISCHMCSSGHSTYWMNPPGSFLPAEACGKEPCWPDGKNCVNGISCHQCCSKNNMEFKCGKQGCWGDGTPCIFGGCKNCCSHENSWWDDKVSNACGKQPCWGGGRECGLACGRCCGGSHERKQGFWDLFPKRYCN</sequence>